<dbReference type="EMBL" id="BPLR01013070">
    <property type="protein sequence ID" value="GIY58489.1"/>
    <property type="molecule type" value="Genomic_DNA"/>
</dbReference>
<comment type="caution">
    <text evidence="1">The sequence shown here is derived from an EMBL/GenBank/DDBJ whole genome shotgun (WGS) entry which is preliminary data.</text>
</comment>
<organism evidence="1 2">
    <name type="scientific">Caerostris extrusa</name>
    <name type="common">Bark spider</name>
    <name type="synonym">Caerostris bankana</name>
    <dbReference type="NCBI Taxonomy" id="172846"/>
    <lineage>
        <taxon>Eukaryota</taxon>
        <taxon>Metazoa</taxon>
        <taxon>Ecdysozoa</taxon>
        <taxon>Arthropoda</taxon>
        <taxon>Chelicerata</taxon>
        <taxon>Arachnida</taxon>
        <taxon>Araneae</taxon>
        <taxon>Araneomorphae</taxon>
        <taxon>Entelegynae</taxon>
        <taxon>Araneoidea</taxon>
        <taxon>Araneidae</taxon>
        <taxon>Caerostris</taxon>
    </lineage>
</organism>
<keyword evidence="2" id="KW-1185">Reference proteome</keyword>
<gene>
    <name evidence="1" type="ORF">CEXT_700231</name>
</gene>
<reference evidence="1 2" key="1">
    <citation type="submission" date="2021-06" db="EMBL/GenBank/DDBJ databases">
        <title>Caerostris extrusa draft genome.</title>
        <authorList>
            <person name="Kono N."/>
            <person name="Arakawa K."/>
        </authorList>
    </citation>
    <scope>NUCLEOTIDE SEQUENCE [LARGE SCALE GENOMIC DNA]</scope>
</reference>
<name>A0AAV4ULN4_CAEEX</name>
<evidence type="ECO:0000313" key="1">
    <source>
        <dbReference type="EMBL" id="GIY58489.1"/>
    </source>
</evidence>
<evidence type="ECO:0008006" key="3">
    <source>
        <dbReference type="Google" id="ProtNLM"/>
    </source>
</evidence>
<dbReference type="AlphaFoldDB" id="A0AAV4ULN4"/>
<dbReference type="Proteomes" id="UP001054945">
    <property type="component" value="Unassembled WGS sequence"/>
</dbReference>
<protein>
    <recommendedName>
        <fullName evidence="3">Transposase</fullName>
    </recommendedName>
</protein>
<sequence>MDRYIKHCVRNVTENTKIATVCNNTNLVKEIMQWRTFYNNPETHTVDSTAISSLKFTPTATHQAEDHLVFGSVWDFLEIYGWILLKLHRPRKASVKYSEHVGCLIC</sequence>
<accession>A0AAV4ULN4</accession>
<evidence type="ECO:0000313" key="2">
    <source>
        <dbReference type="Proteomes" id="UP001054945"/>
    </source>
</evidence>
<proteinExistence type="predicted"/>